<feature type="region of interest" description="Disordered" evidence="2">
    <location>
        <begin position="741"/>
        <end position="776"/>
    </location>
</feature>
<feature type="region of interest" description="Disordered" evidence="2">
    <location>
        <begin position="221"/>
        <end position="313"/>
    </location>
</feature>
<accession>A0A9P8D0Y2</accession>
<dbReference type="GO" id="GO:0034501">
    <property type="term" value="P:protein localization to kinetochore"/>
    <property type="evidence" value="ECO:0007669"/>
    <property type="project" value="TreeGrafter"/>
</dbReference>
<proteinExistence type="predicted"/>
<gene>
    <name evidence="4" type="ORF">KVV02_007678</name>
</gene>
<sequence>MDDDTSSFSPKEQQSENAPSIDAPPEPMGPSAAAPALAQEDTIPSKRQVPDNEPDSQQEDPSQSSFIQSTQSQDDHAPGAESPGNSTKRRRISFPGRSILKTATQDEEQDHTGTQDTTGDQAHSADVTDNFSSTADFRRRNRKSIGRRVSFATTARIRMFDRDEKENDFPKTTSFLEGLKGNIALDPLFTFGATDDNADNTQDTFGSASSADMDRLVTESLDGFSAEPTERTGTSTESSDSEKERSFEVNIDSGNTDSTASSARGSSVFAHTDTHSSQDSTPFDGGDADNSSSSEDDSSFFPDINSEKAPSSIGMFEDERDGILGPQVHSGNTMADTELEESQGQDDGTQDMSMVSEDYSMSFSYQNYNASFLKARSSLTGENPNLGEGIAGSQLHTSAMQVAATDSQASSILSLTDAHLGDHLGIKTILDQDLTGNLTMSDRFTGDGDTADMDITAPIGVGIHEIAQEQPPTGFLHADDNTARFSELGTPMDLTIPIGSGIRDITEEQQPAGFSQTDDNTGMFSDLGTPMDITLPIGAGILESNASTAEKDSTLPEAGNKIDTPLATFTQPISHDNTNEHNNASNNENNDRSGGANHGSAEQHNQEQMPSTPPRREPSIQTDGSSPIMIPRRSLGAPGRFTPTVKARLNIFPEVLERQLQTLESSSSTAPVFRASHVSPETSNLAKRIYRYSVGAPSRTSEQFQARLNEERDDTMDMDVEEETTGSFHRFSNDIFNVAPAASDRDQAEKAARNQEELSQEASPEVTSASEGDDDAEMQPISLSKFLNMVGITFLDHLNASTRRRTIPSTASDSSSESCRREDFVKAKAIYMQEMDSYRDACGLLKESTESSRAFSADQERKVLKKNPQYFVEYRVSDLESKEFMKERLKLIKVHSKLVTNADFTSWKSEVLERQQESLEHHLGKLKEDIARLRHIGSGLAKEKAKATPRSEELKRLKEDADERHRSYEQCDKEQLAHLAEAVEEQGAQIDHYNLVRDKREKELAELRARVEQLKLKEQATKKRITVAEKTIQDYQYIRPEDLAKSKQLLSIVQATHRWEPVKRISSLATGGGVLEFVYDKTLRVTIDIAKVGKVANAVLVSEYEGTESVMDFELSLKESRVSVSALTSTKRRPIKEYLGLLRDYTTMVAANYKHGTAISKILRDISQFWSKVCLIRNEVELARAHHAVDIVAGSEENQRELESNGVSKQKQQRVAGSTPVVLLDIRVRFTGPLGGMRRSARHNSERNDEKNNGGADSEPVKFYLWFTFTLNDILNFPGPDSFAWRIEFVYGDISQDRIVQAVGPTVKKGGYGVLRDTCVKVHQLLRT</sequence>
<dbReference type="InterPro" id="IPR040850">
    <property type="entry name" value="Knl1_RWD_C"/>
</dbReference>
<feature type="coiled-coil region" evidence="1">
    <location>
        <begin position="990"/>
        <end position="1024"/>
    </location>
</feature>
<feature type="domain" description="Spc7 kinetochore protein" evidence="3">
    <location>
        <begin position="766"/>
        <end position="1088"/>
    </location>
</feature>
<dbReference type="GO" id="GO:0000776">
    <property type="term" value="C:kinetochore"/>
    <property type="evidence" value="ECO:0007669"/>
    <property type="project" value="TreeGrafter"/>
</dbReference>
<feature type="compositionally biased region" description="Basic and acidic residues" evidence="2">
    <location>
        <begin position="1243"/>
        <end position="1252"/>
    </location>
</feature>
<feature type="region of interest" description="Disordered" evidence="2">
    <location>
        <begin position="569"/>
        <end position="639"/>
    </location>
</feature>
<keyword evidence="1" id="KW-0175">Coiled coil</keyword>
<evidence type="ECO:0000313" key="4">
    <source>
        <dbReference type="EMBL" id="KAG9326529.1"/>
    </source>
</evidence>
<feature type="compositionally biased region" description="Low complexity" evidence="2">
    <location>
        <begin position="283"/>
        <end position="303"/>
    </location>
</feature>
<feature type="region of interest" description="Disordered" evidence="2">
    <location>
        <begin position="941"/>
        <end position="965"/>
    </location>
</feature>
<dbReference type="PANTHER" id="PTHR28260">
    <property type="entry name" value="SPINDLE POLE BODY COMPONENT SPC105"/>
    <property type="match status" value="1"/>
</dbReference>
<evidence type="ECO:0000313" key="5">
    <source>
        <dbReference type="Proteomes" id="UP000717515"/>
    </source>
</evidence>
<name>A0A9P8D0Y2_MORAP</name>
<protein>
    <recommendedName>
        <fullName evidence="3">Spc7 kinetochore protein domain-containing protein</fullName>
    </recommendedName>
</protein>
<dbReference type="Pfam" id="PF08317">
    <property type="entry name" value="Spc7"/>
    <property type="match status" value="1"/>
</dbReference>
<feature type="compositionally biased region" description="Polar residues" evidence="2">
    <location>
        <begin position="760"/>
        <end position="770"/>
    </location>
</feature>
<evidence type="ECO:0000259" key="3">
    <source>
        <dbReference type="SMART" id="SM00787"/>
    </source>
</evidence>
<comment type="caution">
    <text evidence="4">The sequence shown here is derived from an EMBL/GenBank/DDBJ whole genome shotgun (WGS) entry which is preliminary data.</text>
</comment>
<dbReference type="Proteomes" id="UP000717515">
    <property type="component" value="Unassembled WGS sequence"/>
</dbReference>
<reference evidence="4" key="1">
    <citation type="submission" date="2021-07" db="EMBL/GenBank/DDBJ databases">
        <title>Draft genome of Mortierella alpina, strain LL118, isolated from an aspen leaf litter sample.</title>
        <authorList>
            <person name="Yang S."/>
            <person name="Vinatzer B.A."/>
        </authorList>
    </citation>
    <scope>NUCLEOTIDE SEQUENCE</scope>
    <source>
        <strain evidence="4">LL118</strain>
    </source>
</reference>
<feature type="compositionally biased region" description="Polar residues" evidence="2">
    <location>
        <begin position="1"/>
        <end position="18"/>
    </location>
</feature>
<feature type="region of interest" description="Disordered" evidence="2">
    <location>
        <begin position="1235"/>
        <end position="1256"/>
    </location>
</feature>
<evidence type="ECO:0000256" key="2">
    <source>
        <dbReference type="SAM" id="MobiDB-lite"/>
    </source>
</evidence>
<feature type="compositionally biased region" description="Low complexity" evidence="2">
    <location>
        <begin position="59"/>
        <end position="72"/>
    </location>
</feature>
<feature type="compositionally biased region" description="Polar residues" evidence="2">
    <location>
        <begin position="600"/>
        <end position="610"/>
    </location>
</feature>
<dbReference type="SMART" id="SM00787">
    <property type="entry name" value="Spc7"/>
    <property type="match status" value="1"/>
</dbReference>
<feature type="compositionally biased region" description="Polar residues" evidence="2">
    <location>
        <begin position="252"/>
        <end position="265"/>
    </location>
</feature>
<feature type="region of interest" description="Disordered" evidence="2">
    <location>
        <begin position="1"/>
        <end position="146"/>
    </location>
</feature>
<dbReference type="PANTHER" id="PTHR28260:SF1">
    <property type="entry name" value="SPINDLE POLE BODY COMPONENT SPC105"/>
    <property type="match status" value="1"/>
</dbReference>
<dbReference type="Pfam" id="PF18210">
    <property type="entry name" value="Knl1_RWD_C"/>
    <property type="match status" value="1"/>
</dbReference>
<dbReference type="InterPro" id="IPR013253">
    <property type="entry name" value="Spc7_domain"/>
</dbReference>
<dbReference type="GO" id="GO:1990758">
    <property type="term" value="P:mitotic sister chromatid biorientation"/>
    <property type="evidence" value="ECO:0007669"/>
    <property type="project" value="TreeGrafter"/>
</dbReference>
<feature type="compositionally biased region" description="Basic and acidic residues" evidence="2">
    <location>
        <begin position="743"/>
        <end position="756"/>
    </location>
</feature>
<feature type="compositionally biased region" description="Low complexity" evidence="2">
    <location>
        <begin position="112"/>
        <end position="121"/>
    </location>
</feature>
<dbReference type="EMBL" id="JAIFTL010000018">
    <property type="protein sequence ID" value="KAG9326529.1"/>
    <property type="molecule type" value="Genomic_DNA"/>
</dbReference>
<dbReference type="InterPro" id="IPR033338">
    <property type="entry name" value="Spc105/Spc7"/>
</dbReference>
<dbReference type="GO" id="GO:0007094">
    <property type="term" value="P:mitotic spindle assembly checkpoint signaling"/>
    <property type="evidence" value="ECO:0007669"/>
    <property type="project" value="TreeGrafter"/>
</dbReference>
<organism evidence="4 5">
    <name type="scientific">Mortierella alpina</name>
    <name type="common">Oleaginous fungus</name>
    <name type="synonym">Mortierella renispora</name>
    <dbReference type="NCBI Taxonomy" id="64518"/>
    <lineage>
        <taxon>Eukaryota</taxon>
        <taxon>Fungi</taxon>
        <taxon>Fungi incertae sedis</taxon>
        <taxon>Mucoromycota</taxon>
        <taxon>Mortierellomycotina</taxon>
        <taxon>Mortierellomycetes</taxon>
        <taxon>Mortierellales</taxon>
        <taxon>Mortierellaceae</taxon>
        <taxon>Mortierella</taxon>
    </lineage>
</organism>
<evidence type="ECO:0000256" key="1">
    <source>
        <dbReference type="SAM" id="Coils"/>
    </source>
</evidence>